<dbReference type="Gene3D" id="3.40.1110.10">
    <property type="entry name" value="Calcium-transporting ATPase, cytoplasmic domain N"/>
    <property type="match status" value="1"/>
</dbReference>
<evidence type="ECO:0000256" key="1">
    <source>
        <dbReference type="ARBA" id="ARBA00004141"/>
    </source>
</evidence>
<dbReference type="PROSITE" id="PS00154">
    <property type="entry name" value="ATPASE_E1_E2"/>
    <property type="match status" value="1"/>
</dbReference>
<dbReference type="PRINTS" id="PR00119">
    <property type="entry name" value="CATATPASE"/>
</dbReference>
<keyword evidence="2 6" id="KW-0812">Transmembrane</keyword>
<dbReference type="InterPro" id="IPR036412">
    <property type="entry name" value="HAD-like_sf"/>
</dbReference>
<feature type="transmembrane region" description="Helical" evidence="6">
    <location>
        <begin position="761"/>
        <end position="781"/>
    </location>
</feature>
<proteinExistence type="predicted"/>
<feature type="transmembrane region" description="Helical" evidence="6">
    <location>
        <begin position="629"/>
        <end position="651"/>
    </location>
</feature>
<dbReference type="SFLD" id="SFLDG00002">
    <property type="entry name" value="C1.7:_P-type_atpase_like"/>
    <property type="match status" value="1"/>
</dbReference>
<dbReference type="InterPro" id="IPR023298">
    <property type="entry name" value="ATPase_P-typ_TM_dom_sf"/>
</dbReference>
<dbReference type="InterPro" id="IPR008250">
    <property type="entry name" value="ATPase_P-typ_transduc_dom_A_sf"/>
</dbReference>
<feature type="transmembrane region" description="Helical" evidence="6">
    <location>
        <begin position="97"/>
        <end position="115"/>
    </location>
</feature>
<protein>
    <submittedName>
        <fullName evidence="8">Cation-translocating P-type ATPase</fullName>
    </submittedName>
</protein>
<dbReference type="SUPFAM" id="SSF81653">
    <property type="entry name" value="Calcium ATPase, transduction domain A"/>
    <property type="match status" value="1"/>
</dbReference>
<evidence type="ECO:0000313" key="8">
    <source>
        <dbReference type="EMBL" id="MCG3566588.1"/>
    </source>
</evidence>
<evidence type="ECO:0000256" key="5">
    <source>
        <dbReference type="ARBA" id="ARBA00023136"/>
    </source>
</evidence>
<feature type="domain" description="P-type ATPase A" evidence="7">
    <location>
        <begin position="128"/>
        <end position="226"/>
    </location>
</feature>
<dbReference type="PANTHER" id="PTHR42861">
    <property type="entry name" value="CALCIUM-TRANSPORTING ATPASE"/>
    <property type="match status" value="1"/>
</dbReference>
<feature type="transmembrane region" description="Helical" evidence="6">
    <location>
        <begin position="793"/>
        <end position="814"/>
    </location>
</feature>
<dbReference type="Gene3D" id="1.20.1110.10">
    <property type="entry name" value="Calcium-transporting ATPase, transmembrane domain"/>
    <property type="match status" value="1"/>
</dbReference>
<feature type="transmembrane region" description="Helical" evidence="6">
    <location>
        <begin position="732"/>
        <end position="749"/>
    </location>
</feature>
<gene>
    <name evidence="8" type="ORF">KHD59_000510</name>
</gene>
<evidence type="ECO:0000256" key="6">
    <source>
        <dbReference type="SAM" id="Phobius"/>
    </source>
</evidence>
<dbReference type="EMBL" id="JAHBAJ020000003">
    <property type="protein sequence ID" value="MCG3566588.1"/>
    <property type="molecule type" value="Genomic_DNA"/>
</dbReference>
<dbReference type="PROSITE" id="PS01229">
    <property type="entry name" value="COF_2"/>
    <property type="match status" value="1"/>
</dbReference>
<dbReference type="Proteomes" id="UP001196848">
    <property type="component" value="Unassembled WGS sequence"/>
</dbReference>
<comment type="caution">
    <text evidence="8">The sequence shown here is derived from an EMBL/GenBank/DDBJ whole genome shotgun (WGS) entry which is preliminary data.</text>
</comment>
<dbReference type="SUPFAM" id="SSF81660">
    <property type="entry name" value="Metal cation-transporting ATPase, ATP-binding domain N"/>
    <property type="match status" value="1"/>
</dbReference>
<evidence type="ECO:0000256" key="4">
    <source>
        <dbReference type="ARBA" id="ARBA00022989"/>
    </source>
</evidence>
<dbReference type="Gene3D" id="2.70.150.10">
    <property type="entry name" value="Calcium-transporting ATPase, cytoplasmic transduction domain A"/>
    <property type="match status" value="1"/>
</dbReference>
<dbReference type="InterPro" id="IPR023214">
    <property type="entry name" value="HAD_sf"/>
</dbReference>
<dbReference type="InterPro" id="IPR059000">
    <property type="entry name" value="ATPase_P-type_domA"/>
</dbReference>
<reference evidence="8" key="1">
    <citation type="submission" date="2022-02" db="EMBL/GenBank/DDBJ databases">
        <title>Draft genome sequence of Candidatus Phytoplasma australasia strain SS02 associated with sesame phyllody disease.</title>
        <authorList>
            <person name="Ranebennur H."/>
            <person name="Kirdat K."/>
            <person name="Tiwarekar B."/>
            <person name="Rawat K."/>
            <person name="Chelam C."/>
            <person name="Solanke A."/>
            <person name="Yadav R."/>
            <person name="Singh K."/>
            <person name="Yadav A."/>
            <person name="Rao G.P."/>
        </authorList>
    </citation>
    <scope>NUCLEOTIDE SEQUENCE [LARGE SCALE GENOMIC DNA]</scope>
    <source>
        <strain evidence="8">SS02</strain>
    </source>
</reference>
<sequence length="818" mass="93117">MILSNYYFGAGENMNNDFNKTSLENSAINNFSHQDLSNLGLTNHEVNQRLKNQKQYKSINNDKSILSIIGNNLFTCLNLLLLFIVIVILKIRRYDQLFFLIVNSLNIIISIIQEIKIKKTLDKINLILPNNIKVVRNGHIIEILSSNLVLGDCLVLDLGNQIVADARVKYGVLEVNESFLTGESKSVLKKTGDILYSGSYIVSGSAYAEVIALDEDTYVSNLIKQAKKYQNIKTPLIKTFSALVKLIFFVTIPTTIILFFSYKSNFYNFSDDYLLGICGFMLGMTPSGLFLLMSMISILGFIRLFKRKAYMKDLLGIEMLSQINILCLDKTGTITDGKMSVQKVLNYFNDDVISLNVLMANFVQHFPNNNPTQQALYNYFNGYLNSNIIYKVRDLQSFSSIRKYSAIEFEELGTFLLGAPEFVLKQKNDIIDKDVSKYTNLGYRVLLLVRTNDILSNINNNTDYQVISLILLEDIIKNDAVETINYFKKLGIKIKIISGDSAFTTGFIAKRIGLIDSVSEKSINLTNFKSEQLLDISTKYDVFGRATPEQKQILISSLKNNNQKVAMIGDGVNDILAFKTADLSIAMASGSKAAQNVANLILINSKFNSLPVVFLEGRRLINNLEKNSIVFLTKTIFTFLLAWITIINNFFCKNLIFFPFTPLQLNFIDIFFIGIPSFFLSLEANYKPLNNFFISDVLKKSGIYGLLISVNYILILILYNGLPNTFQSNYQISYLLTLVTAFIFSNILFINCRPFNKFKLLLFSVIMSIFCLLVIMLIWQVPFIREIAAAIRYVMFTKTFDFFLLFMINLLILWRIKK</sequence>
<dbReference type="Pfam" id="PF00702">
    <property type="entry name" value="Hydrolase"/>
    <property type="match status" value="1"/>
</dbReference>
<dbReference type="SUPFAM" id="SSF56784">
    <property type="entry name" value="HAD-like"/>
    <property type="match status" value="1"/>
</dbReference>
<feature type="transmembrane region" description="Helical" evidence="6">
    <location>
        <begin position="65"/>
        <end position="91"/>
    </location>
</feature>
<accession>A0ABS9M3T9</accession>
<dbReference type="NCBIfam" id="TIGR01494">
    <property type="entry name" value="ATPase_P-type"/>
    <property type="match status" value="2"/>
</dbReference>
<evidence type="ECO:0000256" key="3">
    <source>
        <dbReference type="ARBA" id="ARBA00022967"/>
    </source>
</evidence>
<dbReference type="SFLD" id="SFLDF00027">
    <property type="entry name" value="p-type_atpase"/>
    <property type="match status" value="1"/>
</dbReference>
<dbReference type="Gene3D" id="3.40.50.1000">
    <property type="entry name" value="HAD superfamily/HAD-like"/>
    <property type="match status" value="1"/>
</dbReference>
<evidence type="ECO:0000313" key="9">
    <source>
        <dbReference type="Proteomes" id="UP001196848"/>
    </source>
</evidence>
<dbReference type="InterPro" id="IPR018303">
    <property type="entry name" value="ATPase_P-typ_P_site"/>
</dbReference>
<dbReference type="InterPro" id="IPR001757">
    <property type="entry name" value="P_typ_ATPase"/>
</dbReference>
<keyword evidence="3" id="KW-1278">Translocase</keyword>
<feature type="transmembrane region" description="Helical" evidence="6">
    <location>
        <begin position="242"/>
        <end position="262"/>
    </location>
</feature>
<dbReference type="SUPFAM" id="SSF81665">
    <property type="entry name" value="Calcium ATPase, transmembrane domain M"/>
    <property type="match status" value="1"/>
</dbReference>
<comment type="subcellular location">
    <subcellularLocation>
        <location evidence="1">Membrane</location>
        <topology evidence="1">Multi-pass membrane protein</topology>
    </subcellularLocation>
</comment>
<feature type="transmembrane region" description="Helical" evidence="6">
    <location>
        <begin position="703"/>
        <end position="720"/>
    </location>
</feature>
<name>A0ABS9M3T9_9MOLU</name>
<dbReference type="Pfam" id="PF00122">
    <property type="entry name" value="E1-E2_ATPase"/>
    <property type="match status" value="1"/>
</dbReference>
<organism evidence="8 9">
    <name type="scientific">Sesame phyllody phytoplasma</name>
    <dbReference type="NCBI Taxonomy" id="420408"/>
    <lineage>
        <taxon>Bacteria</taxon>
        <taxon>Bacillati</taxon>
        <taxon>Mycoplasmatota</taxon>
        <taxon>Mollicutes</taxon>
        <taxon>Acholeplasmatales</taxon>
        <taxon>Acholeplasmataceae</taxon>
        <taxon>Candidatus Phytoplasma</taxon>
        <taxon>16SrII (Peanut WB group)</taxon>
    </lineage>
</organism>
<feature type="transmembrane region" description="Helical" evidence="6">
    <location>
        <begin position="274"/>
        <end position="302"/>
    </location>
</feature>
<feature type="transmembrane region" description="Helical" evidence="6">
    <location>
        <begin position="663"/>
        <end position="682"/>
    </location>
</feature>
<keyword evidence="9" id="KW-1185">Reference proteome</keyword>
<dbReference type="InterPro" id="IPR044492">
    <property type="entry name" value="P_typ_ATPase_HD_dom"/>
</dbReference>
<dbReference type="InterPro" id="IPR023299">
    <property type="entry name" value="ATPase_P-typ_cyto_dom_N"/>
</dbReference>
<evidence type="ECO:0000256" key="2">
    <source>
        <dbReference type="ARBA" id="ARBA00022692"/>
    </source>
</evidence>
<keyword evidence="5 6" id="KW-0472">Membrane</keyword>
<dbReference type="SFLD" id="SFLDS00003">
    <property type="entry name" value="Haloacid_Dehalogenase"/>
    <property type="match status" value="1"/>
</dbReference>
<evidence type="ECO:0000259" key="7">
    <source>
        <dbReference type="Pfam" id="PF00122"/>
    </source>
</evidence>
<keyword evidence="4 6" id="KW-1133">Transmembrane helix</keyword>